<dbReference type="PANTHER" id="PTHR30032:SF8">
    <property type="entry name" value="GERMINATION-SPECIFIC N-ACETYLMURAMOYL-L-ALANINE AMIDASE"/>
    <property type="match status" value="1"/>
</dbReference>
<dbReference type="InterPro" id="IPR007253">
    <property type="entry name" value="Cell_wall-bd_2"/>
</dbReference>
<proteinExistence type="predicted"/>
<sequence length="411" mass="44876">MNITKKILSLTLSASITLGLTLNIAAYRPPSLDKIQGVTTYETAALIADRQSYNTAILVNLDNSIADGLSASGLSGATTSPILLTKKDVVPDVTMSRLNKVKTVYIIGGVNSVSAKVENALKSKGISITRISGSDRIQTSINVANEVKKYSNSDIVFLTNAFKGEADSISIAAIAAREKCVVILTDGKKTSYNIKNKTNYMVGGKVSMSESFESQGEYLTRLGGADRFETNYLIISAFYLEGNGYDENYETNEFFVADGYNLVNALVGSSIAKYVPIAIVSDQSDKSMFLGSNKITAIGSLSDKTIKGCLDPVPIIGRYMGSWKSSSGKTILIEEEHIYIGNSPDPVENPDYNFDIVKVDDKNKQLYIKIYFSGYADVYRIGIEDDKLKFEEPNSIGNYDKVELFNDVNLY</sequence>
<dbReference type="Proteomes" id="UP000767291">
    <property type="component" value="Unassembled WGS sequence"/>
</dbReference>
<dbReference type="RefSeq" id="WP_209455561.1">
    <property type="nucleotide sequence ID" value="NZ_BAAACS010000017.1"/>
</dbReference>
<gene>
    <name evidence="1" type="ORF">J2Z43_000349</name>
</gene>
<reference evidence="1 2" key="1">
    <citation type="submission" date="2021-03" db="EMBL/GenBank/DDBJ databases">
        <title>Genomic Encyclopedia of Type Strains, Phase IV (KMG-IV): sequencing the most valuable type-strain genomes for metagenomic binning, comparative biology and taxonomic classification.</title>
        <authorList>
            <person name="Goeker M."/>
        </authorList>
    </citation>
    <scope>NUCLEOTIDE SEQUENCE [LARGE SCALE GENOMIC DNA]</scope>
    <source>
        <strain evidence="1 2">DSM 1289</strain>
    </source>
</reference>
<evidence type="ECO:0000313" key="1">
    <source>
        <dbReference type="EMBL" id="MBP1853959.1"/>
    </source>
</evidence>
<accession>A0ABS4E7P6</accession>
<dbReference type="PANTHER" id="PTHR30032">
    <property type="entry name" value="N-ACETYLMURAMOYL-L-ALANINE AMIDASE-RELATED"/>
    <property type="match status" value="1"/>
</dbReference>
<evidence type="ECO:0000313" key="2">
    <source>
        <dbReference type="Proteomes" id="UP000767291"/>
    </source>
</evidence>
<organism evidence="1 2">
    <name type="scientific">Metaclostridioides mangenotii</name>
    <dbReference type="NCBI Taxonomy" id="1540"/>
    <lineage>
        <taxon>Bacteria</taxon>
        <taxon>Bacillati</taxon>
        <taxon>Bacillota</taxon>
        <taxon>Clostridia</taxon>
        <taxon>Peptostreptococcales</taxon>
        <taxon>Peptostreptococcaceae</taxon>
        <taxon>Metaclostridioides</taxon>
    </lineage>
</organism>
<dbReference type="Gene3D" id="3.40.50.12090">
    <property type="match status" value="2"/>
</dbReference>
<name>A0ABS4E7P6_9FIRM</name>
<protein>
    <submittedName>
        <fullName evidence="1">Cell wall-binding protein</fullName>
    </submittedName>
</protein>
<keyword evidence="2" id="KW-1185">Reference proteome</keyword>
<dbReference type="Pfam" id="PF04122">
    <property type="entry name" value="CW_binding_2"/>
    <property type="match status" value="3"/>
</dbReference>
<comment type="caution">
    <text evidence="1">The sequence shown here is derived from an EMBL/GenBank/DDBJ whole genome shotgun (WGS) entry which is preliminary data.</text>
</comment>
<dbReference type="EMBL" id="JAGGJX010000001">
    <property type="protein sequence ID" value="MBP1853959.1"/>
    <property type="molecule type" value="Genomic_DNA"/>
</dbReference>
<dbReference type="InterPro" id="IPR051922">
    <property type="entry name" value="Bact_Sporulation_Assoc"/>
</dbReference>